<gene>
    <name evidence="1" type="ORF">AVEN_34597_1</name>
</gene>
<comment type="caution">
    <text evidence="1">The sequence shown here is derived from an EMBL/GenBank/DDBJ whole genome shotgun (WGS) entry which is preliminary data.</text>
</comment>
<evidence type="ECO:0000313" key="2">
    <source>
        <dbReference type="Proteomes" id="UP000499080"/>
    </source>
</evidence>
<reference evidence="1 2" key="1">
    <citation type="journal article" date="2019" name="Sci. Rep.">
        <title>Orb-weaving spider Araneus ventricosus genome elucidates the spidroin gene catalogue.</title>
        <authorList>
            <person name="Kono N."/>
            <person name="Nakamura H."/>
            <person name="Ohtoshi R."/>
            <person name="Moran D.A.P."/>
            <person name="Shinohara A."/>
            <person name="Yoshida Y."/>
            <person name="Fujiwara M."/>
            <person name="Mori M."/>
            <person name="Tomita M."/>
            <person name="Arakawa K."/>
        </authorList>
    </citation>
    <scope>NUCLEOTIDE SEQUENCE [LARGE SCALE GENOMIC DNA]</scope>
</reference>
<protein>
    <submittedName>
        <fullName evidence="1">Uncharacterized protein</fullName>
    </submittedName>
</protein>
<organism evidence="1 2">
    <name type="scientific">Araneus ventricosus</name>
    <name type="common">Orbweaver spider</name>
    <name type="synonym">Epeira ventricosa</name>
    <dbReference type="NCBI Taxonomy" id="182803"/>
    <lineage>
        <taxon>Eukaryota</taxon>
        <taxon>Metazoa</taxon>
        <taxon>Ecdysozoa</taxon>
        <taxon>Arthropoda</taxon>
        <taxon>Chelicerata</taxon>
        <taxon>Arachnida</taxon>
        <taxon>Araneae</taxon>
        <taxon>Araneomorphae</taxon>
        <taxon>Entelegynae</taxon>
        <taxon>Araneoidea</taxon>
        <taxon>Araneidae</taxon>
        <taxon>Araneus</taxon>
    </lineage>
</organism>
<dbReference type="EMBL" id="BGPR01000043">
    <property type="protein sequence ID" value="GBL85407.1"/>
    <property type="molecule type" value="Genomic_DNA"/>
</dbReference>
<dbReference type="Proteomes" id="UP000499080">
    <property type="component" value="Unassembled WGS sequence"/>
</dbReference>
<proteinExistence type="predicted"/>
<accession>A0A4Y2B0P0</accession>
<sequence>MVWRLCSHDGLYELQRISERMGSAQYQATLYEHLTPFGSLLGGENLIFQQGMLLAIHLNPPRNGFEKKNLIFFVMVKWKSRLEPHGKSLGNILSQSLCL</sequence>
<keyword evidence="2" id="KW-1185">Reference proteome</keyword>
<evidence type="ECO:0000313" key="1">
    <source>
        <dbReference type="EMBL" id="GBL85407.1"/>
    </source>
</evidence>
<name>A0A4Y2B0P0_ARAVE</name>
<dbReference type="AlphaFoldDB" id="A0A4Y2B0P0"/>